<comment type="similarity">
    <text evidence="1 2">Belongs to the UPF0178 family.</text>
</comment>
<evidence type="ECO:0000313" key="4">
    <source>
        <dbReference type="Proteomes" id="UP000196655"/>
    </source>
</evidence>
<dbReference type="EMBL" id="NHON01000010">
    <property type="protein sequence ID" value="OWJ67870.1"/>
    <property type="molecule type" value="Genomic_DNA"/>
</dbReference>
<protein>
    <recommendedName>
        <fullName evidence="2">UPF0178 protein BWR60_07520</fullName>
    </recommendedName>
</protein>
<keyword evidence="4" id="KW-1185">Reference proteome</keyword>
<proteinExistence type="inferred from homology"/>
<dbReference type="CDD" id="cd18720">
    <property type="entry name" value="PIN_YqxD-like"/>
    <property type="match status" value="1"/>
</dbReference>
<sequence>MVPVPTATAPRPVTDPIRILVDADACPVKAEIYRVAERYGVSVFVVTNGGVLVPRDPRIQLVIVSDGFDAADDWIAERAGPADIVVTADIPLADRCLKAGATVIGPTGRPFTKDSIGMALASRALMADLRAMGTVSGGNKPMSGKDKSAFLSALDAAVVRLRRASPPRPA</sequence>
<name>A0A211ZRJ2_9PROT</name>
<dbReference type="OrthoDB" id="9798918at2"/>
<dbReference type="NCBIfam" id="NF001095">
    <property type="entry name" value="PRK00124.1"/>
    <property type="match status" value="1"/>
</dbReference>
<dbReference type="PANTHER" id="PTHR35146:SF1">
    <property type="entry name" value="UPF0178 PROTEIN YAII"/>
    <property type="match status" value="1"/>
</dbReference>
<organism evidence="3 4">
    <name type="scientific">Inquilinus limosus</name>
    <dbReference type="NCBI Taxonomy" id="171674"/>
    <lineage>
        <taxon>Bacteria</taxon>
        <taxon>Pseudomonadati</taxon>
        <taxon>Pseudomonadota</taxon>
        <taxon>Alphaproteobacteria</taxon>
        <taxon>Rhodospirillales</taxon>
        <taxon>Rhodospirillaceae</taxon>
        <taxon>Inquilinus</taxon>
    </lineage>
</organism>
<dbReference type="Pfam" id="PF02639">
    <property type="entry name" value="DUF188"/>
    <property type="match status" value="1"/>
</dbReference>
<accession>A0A211ZRJ2</accession>
<comment type="caution">
    <text evidence="3">The sequence shown here is derived from an EMBL/GenBank/DDBJ whole genome shotgun (WGS) entry which is preliminary data.</text>
</comment>
<dbReference type="PANTHER" id="PTHR35146">
    <property type="entry name" value="UPF0178 PROTEIN YAII"/>
    <property type="match status" value="1"/>
</dbReference>
<reference evidence="4" key="1">
    <citation type="submission" date="2017-05" db="EMBL/GenBank/DDBJ databases">
        <authorList>
            <person name="Macchi M."/>
            <person name="Festa S."/>
            <person name="Coppotelli B.M."/>
            <person name="Morelli I.S."/>
        </authorList>
    </citation>
    <scope>NUCLEOTIDE SEQUENCE [LARGE SCALE GENOMIC DNA]</scope>
    <source>
        <strain evidence="4">I</strain>
    </source>
</reference>
<gene>
    <name evidence="3" type="ORF">BWR60_07520</name>
</gene>
<dbReference type="STRING" id="1122125.GCA_000423185_00455"/>
<evidence type="ECO:0000256" key="2">
    <source>
        <dbReference type="HAMAP-Rule" id="MF_00489"/>
    </source>
</evidence>
<evidence type="ECO:0000313" key="3">
    <source>
        <dbReference type="EMBL" id="OWJ67870.1"/>
    </source>
</evidence>
<dbReference type="AlphaFoldDB" id="A0A211ZRJ2"/>
<dbReference type="HAMAP" id="MF_00489">
    <property type="entry name" value="UPF0178"/>
    <property type="match status" value="1"/>
</dbReference>
<dbReference type="Proteomes" id="UP000196655">
    <property type="component" value="Unassembled WGS sequence"/>
</dbReference>
<evidence type="ECO:0000256" key="1">
    <source>
        <dbReference type="ARBA" id="ARBA00008522"/>
    </source>
</evidence>
<dbReference type="InterPro" id="IPR003791">
    <property type="entry name" value="UPF0178"/>
</dbReference>